<evidence type="ECO:0000313" key="7">
    <source>
        <dbReference type="EMBL" id="VBB08008.1"/>
    </source>
</evidence>
<dbReference type="Gene3D" id="1.10.287.1040">
    <property type="entry name" value="Exonuclease VII, small subunit"/>
    <property type="match status" value="1"/>
</dbReference>
<dbReference type="OrthoDB" id="9798666at2"/>
<evidence type="ECO:0000256" key="2">
    <source>
        <dbReference type="ARBA" id="ARBA00022490"/>
    </source>
</evidence>
<keyword evidence="2 6" id="KW-0963">Cytoplasm</keyword>
<name>A0A498RFY6_9FIRM</name>
<accession>A0A498RFY6</accession>
<evidence type="ECO:0000256" key="3">
    <source>
        <dbReference type="ARBA" id="ARBA00022722"/>
    </source>
</evidence>
<dbReference type="InterPro" id="IPR003761">
    <property type="entry name" value="Exonuc_VII_S"/>
</dbReference>
<evidence type="ECO:0000256" key="1">
    <source>
        <dbReference type="ARBA" id="ARBA00009998"/>
    </source>
</evidence>
<keyword evidence="3 6" id="KW-0540">Nuclease</keyword>
<reference evidence="7 8" key="1">
    <citation type="submission" date="2018-06" db="EMBL/GenBank/DDBJ databases">
        <authorList>
            <person name="Strepis N."/>
        </authorList>
    </citation>
    <scope>NUCLEOTIDE SEQUENCE [LARGE SCALE GENOMIC DNA]</scope>
    <source>
        <strain evidence="7">LUCI</strain>
    </source>
</reference>
<comment type="similarity">
    <text evidence="1 6">Belongs to the XseB family.</text>
</comment>
<dbReference type="GO" id="GO:0009318">
    <property type="term" value="C:exodeoxyribonuclease VII complex"/>
    <property type="evidence" value="ECO:0007669"/>
    <property type="project" value="UniProtKB-UniRule"/>
</dbReference>
<comment type="function">
    <text evidence="6">Bidirectionally degrades single-stranded DNA into large acid-insoluble oligonucleotides, which are then degraded further into small acid-soluble oligonucleotides.</text>
</comment>
<evidence type="ECO:0000256" key="5">
    <source>
        <dbReference type="ARBA" id="ARBA00022839"/>
    </source>
</evidence>
<evidence type="ECO:0000256" key="4">
    <source>
        <dbReference type="ARBA" id="ARBA00022801"/>
    </source>
</evidence>
<dbReference type="EC" id="3.1.11.6" evidence="6"/>
<dbReference type="GO" id="GO:0006308">
    <property type="term" value="P:DNA catabolic process"/>
    <property type="evidence" value="ECO:0007669"/>
    <property type="project" value="UniProtKB-UniRule"/>
</dbReference>
<comment type="subcellular location">
    <subcellularLocation>
        <location evidence="6">Cytoplasm</location>
    </subcellularLocation>
</comment>
<evidence type="ECO:0000313" key="8">
    <source>
        <dbReference type="Proteomes" id="UP000277811"/>
    </source>
</evidence>
<dbReference type="PANTHER" id="PTHR34137:SF1">
    <property type="entry name" value="EXODEOXYRIBONUCLEASE 7 SMALL SUBUNIT"/>
    <property type="match status" value="1"/>
</dbReference>
<dbReference type="Pfam" id="PF02609">
    <property type="entry name" value="Exonuc_VII_S"/>
    <property type="match status" value="1"/>
</dbReference>
<dbReference type="GO" id="GO:0008855">
    <property type="term" value="F:exodeoxyribonuclease VII activity"/>
    <property type="evidence" value="ECO:0007669"/>
    <property type="project" value="UniProtKB-UniRule"/>
</dbReference>
<dbReference type="AlphaFoldDB" id="A0A498RFY6"/>
<comment type="subunit">
    <text evidence="6">Heterooligomer composed of large and small subunits.</text>
</comment>
<dbReference type="SUPFAM" id="SSF116842">
    <property type="entry name" value="XseB-like"/>
    <property type="match status" value="1"/>
</dbReference>
<proteinExistence type="inferred from homology"/>
<comment type="catalytic activity">
    <reaction evidence="6">
        <text>Exonucleolytic cleavage in either 5'- to 3'- or 3'- to 5'-direction to yield nucleoside 5'-phosphates.</text>
        <dbReference type="EC" id="3.1.11.6"/>
    </reaction>
</comment>
<dbReference type="GO" id="GO:0005829">
    <property type="term" value="C:cytosol"/>
    <property type="evidence" value="ECO:0007669"/>
    <property type="project" value="TreeGrafter"/>
</dbReference>
<dbReference type="RefSeq" id="WP_122628924.1">
    <property type="nucleotide sequence ID" value="NZ_UPPP01000083.1"/>
</dbReference>
<organism evidence="7 8">
    <name type="scientific">Lucifera butyrica</name>
    <dbReference type="NCBI Taxonomy" id="1351585"/>
    <lineage>
        <taxon>Bacteria</taxon>
        <taxon>Bacillati</taxon>
        <taxon>Bacillota</taxon>
        <taxon>Negativicutes</taxon>
        <taxon>Veillonellales</taxon>
        <taxon>Veillonellaceae</taxon>
        <taxon>Lucifera</taxon>
    </lineage>
</organism>
<dbReference type="PANTHER" id="PTHR34137">
    <property type="entry name" value="EXODEOXYRIBONUCLEASE 7 SMALL SUBUNIT"/>
    <property type="match status" value="1"/>
</dbReference>
<dbReference type="HAMAP" id="MF_00337">
    <property type="entry name" value="Exonuc_7_S"/>
    <property type="match status" value="1"/>
</dbReference>
<gene>
    <name evidence="6" type="primary">xseB</name>
    <name evidence="7" type="ORF">LUCI_3273</name>
</gene>
<evidence type="ECO:0000256" key="6">
    <source>
        <dbReference type="HAMAP-Rule" id="MF_00337"/>
    </source>
</evidence>
<dbReference type="InterPro" id="IPR037004">
    <property type="entry name" value="Exonuc_VII_ssu_sf"/>
</dbReference>
<dbReference type="NCBIfam" id="TIGR01280">
    <property type="entry name" value="xseB"/>
    <property type="match status" value="1"/>
</dbReference>
<keyword evidence="5 6" id="KW-0269">Exonuclease</keyword>
<sequence length="89" mass="10023">MKQKKETANEIGPVSFEEALNKLETIVNELESGELALEESLTKFATGMDLAKLCLSRLAAAEKQIDKIVQMEQGKLIEKPLELWEEEQC</sequence>
<keyword evidence="4 6" id="KW-0378">Hydrolase</keyword>
<keyword evidence="8" id="KW-1185">Reference proteome</keyword>
<dbReference type="Proteomes" id="UP000277811">
    <property type="component" value="Unassembled WGS sequence"/>
</dbReference>
<dbReference type="EMBL" id="UPPP01000083">
    <property type="protein sequence ID" value="VBB08008.1"/>
    <property type="molecule type" value="Genomic_DNA"/>
</dbReference>
<protein>
    <recommendedName>
        <fullName evidence="6">Exodeoxyribonuclease 7 small subunit</fullName>
        <ecNumber evidence="6">3.1.11.6</ecNumber>
    </recommendedName>
    <alternativeName>
        <fullName evidence="6">Exodeoxyribonuclease VII small subunit</fullName>
        <shortName evidence="6">Exonuclease VII small subunit</shortName>
    </alternativeName>
</protein>